<gene>
    <name evidence="1" type="ORF">CDAR_564361</name>
</gene>
<evidence type="ECO:0000313" key="1">
    <source>
        <dbReference type="EMBL" id="GIY45682.1"/>
    </source>
</evidence>
<protein>
    <submittedName>
        <fullName evidence="1">Uncharacterized protein</fullName>
    </submittedName>
</protein>
<reference evidence="1 2" key="1">
    <citation type="submission" date="2021-06" db="EMBL/GenBank/DDBJ databases">
        <title>Caerostris darwini draft genome.</title>
        <authorList>
            <person name="Kono N."/>
            <person name="Arakawa K."/>
        </authorList>
    </citation>
    <scope>NUCLEOTIDE SEQUENCE [LARGE SCALE GENOMIC DNA]</scope>
</reference>
<evidence type="ECO:0000313" key="2">
    <source>
        <dbReference type="Proteomes" id="UP001054837"/>
    </source>
</evidence>
<name>A0AAV4TJX0_9ARAC</name>
<organism evidence="1 2">
    <name type="scientific">Caerostris darwini</name>
    <dbReference type="NCBI Taxonomy" id="1538125"/>
    <lineage>
        <taxon>Eukaryota</taxon>
        <taxon>Metazoa</taxon>
        <taxon>Ecdysozoa</taxon>
        <taxon>Arthropoda</taxon>
        <taxon>Chelicerata</taxon>
        <taxon>Arachnida</taxon>
        <taxon>Araneae</taxon>
        <taxon>Araneomorphae</taxon>
        <taxon>Entelegynae</taxon>
        <taxon>Araneoidea</taxon>
        <taxon>Araneidae</taxon>
        <taxon>Caerostris</taxon>
    </lineage>
</organism>
<dbReference type="AlphaFoldDB" id="A0AAV4TJX0"/>
<accession>A0AAV4TJX0</accession>
<keyword evidence="2" id="KW-1185">Reference proteome</keyword>
<proteinExistence type="predicted"/>
<sequence>MRKPMTVDSFLPPTSSSELPTLHRWSNLRRWEDTSSPLVLLRRIPFLPLWGIGSAKEKCIPFPGAHPPTFVQKGTWGEVGAP</sequence>
<dbReference type="EMBL" id="BPLQ01009655">
    <property type="protein sequence ID" value="GIY45682.1"/>
    <property type="molecule type" value="Genomic_DNA"/>
</dbReference>
<comment type="caution">
    <text evidence="1">The sequence shown here is derived from an EMBL/GenBank/DDBJ whole genome shotgun (WGS) entry which is preliminary data.</text>
</comment>
<dbReference type="Proteomes" id="UP001054837">
    <property type="component" value="Unassembled WGS sequence"/>
</dbReference>